<dbReference type="Proteomes" id="UP001232019">
    <property type="component" value="Chromosome"/>
</dbReference>
<keyword evidence="1" id="KW-0812">Transmembrane</keyword>
<evidence type="ECO:0000313" key="2">
    <source>
        <dbReference type="EMBL" id="WNB16786.1"/>
    </source>
</evidence>
<organism evidence="2">
    <name type="scientific">Marivirga arenosa</name>
    <dbReference type="NCBI Taxonomy" id="3059076"/>
    <lineage>
        <taxon>Bacteria</taxon>
        <taxon>Pseudomonadati</taxon>
        <taxon>Bacteroidota</taxon>
        <taxon>Cytophagia</taxon>
        <taxon>Cytophagales</taxon>
        <taxon>Marivirgaceae</taxon>
        <taxon>Marivirga</taxon>
    </lineage>
</organism>
<dbReference type="AlphaFoldDB" id="A0AA51X4L3"/>
<name>A0AA51X4L3_9BACT</name>
<dbReference type="RefSeq" id="WP_322345630.1">
    <property type="nucleotide sequence ID" value="NZ_CP129968.2"/>
</dbReference>
<protein>
    <submittedName>
        <fullName evidence="2">Uncharacterized protein</fullName>
    </submittedName>
</protein>
<evidence type="ECO:0000256" key="1">
    <source>
        <dbReference type="SAM" id="Phobius"/>
    </source>
</evidence>
<dbReference type="KEGG" id="marp:QYS47_31770"/>
<keyword evidence="1" id="KW-0472">Membrane</keyword>
<gene>
    <name evidence="2" type="ORF">QYS47_31770</name>
</gene>
<feature type="transmembrane region" description="Helical" evidence="1">
    <location>
        <begin position="24"/>
        <end position="42"/>
    </location>
</feature>
<sequence>MTDEEKQHLEFIQNVINRLSTNSIQLKAITITLAAGLLAIYASNPKLILIYIAAFQVLFFWLLDSYYLQQERKFRGIYNDKSGVTSNHVIKDYEMPTDKYKKGKYRFFRSFFSLSKLLFFGSVIVILIATIVVIKYKYIS</sequence>
<accession>A0AA51X4L3</accession>
<feature type="transmembrane region" description="Helical" evidence="1">
    <location>
        <begin position="111"/>
        <end position="134"/>
    </location>
</feature>
<proteinExistence type="predicted"/>
<reference evidence="2" key="1">
    <citation type="submission" date="2023-08" db="EMBL/GenBank/DDBJ databases">
        <title>Comparative genomics and taxonomic characterization of three novel marine species of genus Marivirga.</title>
        <authorList>
            <person name="Muhammad N."/>
            <person name="Kim S.-G."/>
        </authorList>
    </citation>
    <scope>NUCLEOTIDE SEQUENCE</scope>
    <source>
        <strain evidence="2">BKB1-2</strain>
    </source>
</reference>
<keyword evidence="1" id="KW-1133">Transmembrane helix</keyword>
<dbReference type="EMBL" id="CP129968">
    <property type="protein sequence ID" value="WNB16786.1"/>
    <property type="molecule type" value="Genomic_DNA"/>
</dbReference>
<feature type="transmembrane region" description="Helical" evidence="1">
    <location>
        <begin position="48"/>
        <end position="68"/>
    </location>
</feature>